<gene>
    <name evidence="2" type="ORF">ACN38_g4301</name>
</gene>
<proteinExistence type="predicted"/>
<feature type="region of interest" description="Disordered" evidence="1">
    <location>
        <begin position="1"/>
        <end position="44"/>
    </location>
</feature>
<keyword evidence="3" id="KW-1185">Reference proteome</keyword>
<name>A0A0M8P439_9EURO</name>
<comment type="caution">
    <text evidence="2">The sequence shown here is derived from an EMBL/GenBank/DDBJ whole genome shotgun (WGS) entry which is preliminary data.</text>
</comment>
<protein>
    <submittedName>
        <fullName evidence="2">Uncharacterized protein</fullName>
    </submittedName>
</protein>
<reference evidence="2 3" key="1">
    <citation type="submission" date="2015-08" db="EMBL/GenBank/DDBJ databases">
        <title>Genome sequencing of Penicillium nordicum.</title>
        <authorList>
            <person name="Nguyen H.D."/>
            <person name="Seifert K.A."/>
        </authorList>
    </citation>
    <scope>NUCLEOTIDE SEQUENCE [LARGE SCALE GENOMIC DNA]</scope>
    <source>
        <strain evidence="2 3">DAOMC 185683</strain>
    </source>
</reference>
<evidence type="ECO:0000256" key="1">
    <source>
        <dbReference type="SAM" id="MobiDB-lite"/>
    </source>
</evidence>
<dbReference type="Proteomes" id="UP000037696">
    <property type="component" value="Unassembled WGS sequence"/>
</dbReference>
<dbReference type="AlphaFoldDB" id="A0A0M8P439"/>
<dbReference type="EMBL" id="LHQQ01000055">
    <property type="protein sequence ID" value="KOS44728.1"/>
    <property type="molecule type" value="Genomic_DNA"/>
</dbReference>
<sequence length="79" mass="8519">MSDSENRDGNPTEMPYSLPIRGSNDGSQSRGAPNPAPADADVDDHVNVEITQADTMPEIMSMKMSKIGLLEHNTNNPHA</sequence>
<evidence type="ECO:0000313" key="3">
    <source>
        <dbReference type="Proteomes" id="UP000037696"/>
    </source>
</evidence>
<organism evidence="2 3">
    <name type="scientific">Penicillium nordicum</name>
    <dbReference type="NCBI Taxonomy" id="229535"/>
    <lineage>
        <taxon>Eukaryota</taxon>
        <taxon>Fungi</taxon>
        <taxon>Dikarya</taxon>
        <taxon>Ascomycota</taxon>
        <taxon>Pezizomycotina</taxon>
        <taxon>Eurotiomycetes</taxon>
        <taxon>Eurotiomycetidae</taxon>
        <taxon>Eurotiales</taxon>
        <taxon>Aspergillaceae</taxon>
        <taxon>Penicillium</taxon>
    </lineage>
</organism>
<accession>A0A0M8P439</accession>
<feature type="compositionally biased region" description="Basic and acidic residues" evidence="1">
    <location>
        <begin position="1"/>
        <end position="10"/>
    </location>
</feature>
<evidence type="ECO:0000313" key="2">
    <source>
        <dbReference type="EMBL" id="KOS44728.1"/>
    </source>
</evidence>